<keyword evidence="5" id="KW-0813">Transport</keyword>
<evidence type="ECO:0000256" key="12">
    <source>
        <dbReference type="ARBA" id="ARBA00023136"/>
    </source>
</evidence>
<evidence type="ECO:0000313" key="21">
    <source>
        <dbReference type="Proteomes" id="UP000321393"/>
    </source>
</evidence>
<dbReference type="GO" id="GO:0005198">
    <property type="term" value="F:structural molecule activity"/>
    <property type="evidence" value="ECO:0007669"/>
    <property type="project" value="InterPro"/>
</dbReference>
<dbReference type="InterPro" id="IPR036322">
    <property type="entry name" value="WD40_repeat_dom_sf"/>
</dbReference>
<feature type="region of interest" description="Disordered" evidence="17">
    <location>
        <begin position="1026"/>
        <end position="1056"/>
    </location>
</feature>
<comment type="function">
    <text evidence="14">The coatomer is a cytosolic protein complex that binds to dilysine motifs and reversibly associates with Golgi non-clathrin-coated vesicles, which further mediate biosynthetic protein transport from the ER, via the Golgi up to the trans Golgi network. Coatomer complex is required for budding from Golgi membranes, and is essential for the retrograde Golgi-to-ER transport of dilysine-tagged proteins.</text>
</comment>
<evidence type="ECO:0000256" key="10">
    <source>
        <dbReference type="ARBA" id="ARBA00022927"/>
    </source>
</evidence>
<dbReference type="InterPro" id="IPR020472">
    <property type="entry name" value="WD40_PAC1"/>
</dbReference>
<dbReference type="PROSITE" id="PS50082">
    <property type="entry name" value="WD_REPEATS_2"/>
    <property type="match status" value="4"/>
</dbReference>
<dbReference type="FunFam" id="2.130.10.10:FF:000016">
    <property type="entry name" value="Coatomer alpha subunit, putative"/>
    <property type="match status" value="1"/>
</dbReference>
<feature type="domain" description="COPA/B second beta-propeller" evidence="18">
    <location>
        <begin position="447"/>
        <end position="706"/>
    </location>
</feature>
<dbReference type="OrthoDB" id="10261470at2759"/>
<feature type="repeat" description="WD" evidence="16">
    <location>
        <begin position="223"/>
        <end position="255"/>
    </location>
</feature>
<comment type="subcellular location">
    <subcellularLocation>
        <location evidence="2">Cytoplasmic vesicle</location>
        <location evidence="2">COPI-coated vesicle membrane</location>
        <topology evidence="2">Peripheral membrane protein</topology>
        <orientation evidence="2">Cytoplasmic side</orientation>
    </subcellularLocation>
    <subcellularLocation>
        <location evidence="1">Golgi apparatus membrane</location>
        <topology evidence="1">Peripheral membrane protein</topology>
        <orientation evidence="1">Cytoplasmic side</orientation>
    </subcellularLocation>
</comment>
<evidence type="ECO:0000256" key="5">
    <source>
        <dbReference type="ARBA" id="ARBA00022448"/>
    </source>
</evidence>
<dbReference type="PRINTS" id="PR00320">
    <property type="entry name" value="GPROTEINBRPT"/>
</dbReference>
<dbReference type="Proteomes" id="UP000321393">
    <property type="component" value="Unassembled WGS sequence"/>
</dbReference>
<evidence type="ECO:0000259" key="19">
    <source>
        <dbReference type="Pfam" id="PF23953"/>
    </source>
</evidence>
<feature type="domain" description="COPA/B TPR" evidence="19">
    <location>
        <begin position="723"/>
        <end position="903"/>
    </location>
</feature>
<keyword evidence="12" id="KW-0472">Membrane</keyword>
<evidence type="ECO:0000256" key="17">
    <source>
        <dbReference type="SAM" id="MobiDB-lite"/>
    </source>
</evidence>
<dbReference type="InterPro" id="IPR015943">
    <property type="entry name" value="WD40/YVTN_repeat-like_dom_sf"/>
</dbReference>
<evidence type="ECO:0000256" key="8">
    <source>
        <dbReference type="ARBA" id="ARBA00022737"/>
    </source>
</evidence>
<dbReference type="Pfam" id="PF00400">
    <property type="entry name" value="WD40"/>
    <property type="match status" value="4"/>
</dbReference>
<dbReference type="InterPro" id="IPR001680">
    <property type="entry name" value="WD40_rpt"/>
</dbReference>
<dbReference type="CDD" id="cd00200">
    <property type="entry name" value="WD40"/>
    <property type="match status" value="1"/>
</dbReference>
<evidence type="ECO:0000256" key="4">
    <source>
        <dbReference type="ARBA" id="ARBA00011775"/>
    </source>
</evidence>
<keyword evidence="7 16" id="KW-0853">WD repeat</keyword>
<dbReference type="GO" id="GO:0030126">
    <property type="term" value="C:COPI vesicle coat"/>
    <property type="evidence" value="ECO:0007669"/>
    <property type="project" value="TreeGrafter"/>
</dbReference>
<dbReference type="STRING" id="1194695.A0A5A7UAX5"/>
<name>A0A5A7UAX5_CUCMM</name>
<dbReference type="SMART" id="SM00320">
    <property type="entry name" value="WD40"/>
    <property type="match status" value="5"/>
</dbReference>
<dbReference type="GO" id="GO:0006891">
    <property type="term" value="P:intra-Golgi vesicle-mediated transport"/>
    <property type="evidence" value="ECO:0007669"/>
    <property type="project" value="TreeGrafter"/>
</dbReference>
<dbReference type="CDD" id="cd22947">
    <property type="entry name" value="Coatomer_WDAD_beta-like"/>
    <property type="match status" value="1"/>
</dbReference>
<dbReference type="Gene3D" id="2.130.10.10">
    <property type="entry name" value="YVTN repeat-like/Quinoprotein amine dehydrogenase"/>
    <property type="match status" value="1"/>
</dbReference>
<keyword evidence="13" id="KW-0968">Cytoplasmic vesicle</keyword>
<dbReference type="PANTHER" id="PTHR19876:SF68">
    <property type="entry name" value="COATOMER SUBUNIT BETA'-2"/>
    <property type="match status" value="1"/>
</dbReference>
<dbReference type="GO" id="GO:0006890">
    <property type="term" value="P:retrograde vesicle-mediated transport, Golgi to endoplasmic reticulum"/>
    <property type="evidence" value="ECO:0007669"/>
    <property type="project" value="TreeGrafter"/>
</dbReference>
<keyword evidence="8" id="KW-0677">Repeat</keyword>
<organism evidence="20 21">
    <name type="scientific">Cucumis melo var. makuwa</name>
    <name type="common">Oriental melon</name>
    <dbReference type="NCBI Taxonomy" id="1194695"/>
    <lineage>
        <taxon>Eukaryota</taxon>
        <taxon>Viridiplantae</taxon>
        <taxon>Streptophyta</taxon>
        <taxon>Embryophyta</taxon>
        <taxon>Tracheophyta</taxon>
        <taxon>Spermatophyta</taxon>
        <taxon>Magnoliopsida</taxon>
        <taxon>eudicotyledons</taxon>
        <taxon>Gunneridae</taxon>
        <taxon>Pentapetalae</taxon>
        <taxon>rosids</taxon>
        <taxon>fabids</taxon>
        <taxon>Cucurbitales</taxon>
        <taxon>Cucurbitaceae</taxon>
        <taxon>Benincaseae</taxon>
        <taxon>Cucumis</taxon>
    </lineage>
</organism>
<dbReference type="PROSITE" id="PS50294">
    <property type="entry name" value="WD_REPEATS_REGION"/>
    <property type="match status" value="4"/>
</dbReference>
<reference evidence="20 21" key="1">
    <citation type="submission" date="2019-08" db="EMBL/GenBank/DDBJ databases">
        <title>Draft genome sequences of two oriental melons (Cucumis melo L. var makuwa).</title>
        <authorList>
            <person name="Kwon S.-Y."/>
        </authorList>
    </citation>
    <scope>NUCLEOTIDE SEQUENCE [LARGE SCALE GENOMIC DNA]</scope>
    <source>
        <strain evidence="21">cv. SW 3</strain>
        <tissue evidence="20">Leaf</tissue>
    </source>
</reference>
<feature type="repeat" description="WD" evidence="16">
    <location>
        <begin position="353"/>
        <end position="394"/>
    </location>
</feature>
<dbReference type="GO" id="GO:0006888">
    <property type="term" value="P:endoplasmic reticulum to Golgi vesicle-mediated transport"/>
    <property type="evidence" value="ECO:0007669"/>
    <property type="project" value="TreeGrafter"/>
</dbReference>
<dbReference type="AlphaFoldDB" id="A0A5A7UAX5"/>
<evidence type="ECO:0000256" key="7">
    <source>
        <dbReference type="ARBA" id="ARBA00022574"/>
    </source>
</evidence>
<evidence type="ECO:0000256" key="16">
    <source>
        <dbReference type="PROSITE-ProRule" id="PRU00221"/>
    </source>
</evidence>
<dbReference type="InterPro" id="IPR006692">
    <property type="entry name" value="Beta-prop_COPA/B_2nd"/>
</dbReference>
<feature type="repeat" description="WD" evidence="16">
    <location>
        <begin position="309"/>
        <end position="352"/>
    </location>
</feature>
<dbReference type="PANTHER" id="PTHR19876">
    <property type="entry name" value="COATOMER"/>
    <property type="match status" value="1"/>
</dbReference>
<evidence type="ECO:0000259" key="18">
    <source>
        <dbReference type="Pfam" id="PF04053"/>
    </source>
</evidence>
<dbReference type="SUPFAM" id="SSF101898">
    <property type="entry name" value="NHL repeat"/>
    <property type="match status" value="1"/>
</dbReference>
<dbReference type="InterPro" id="IPR050844">
    <property type="entry name" value="Coatomer_complex_subunit"/>
</dbReference>
<dbReference type="Gene3D" id="1.25.40.470">
    <property type="match status" value="1"/>
</dbReference>
<dbReference type="GO" id="GO:0000139">
    <property type="term" value="C:Golgi membrane"/>
    <property type="evidence" value="ECO:0007669"/>
    <property type="project" value="UniProtKB-SubCell"/>
</dbReference>
<dbReference type="InterPro" id="IPR056176">
    <property type="entry name" value="TPR_COPA_B"/>
</dbReference>
<comment type="subunit">
    <text evidence="4">Oligomeric complex that consists of at least the alpha, beta, beta', gamma, delta, epsilon and zeta subunits.</text>
</comment>
<feature type="compositionally biased region" description="Acidic residues" evidence="17">
    <location>
        <begin position="1041"/>
        <end position="1051"/>
    </location>
</feature>
<feature type="repeat" description="WD" evidence="16">
    <location>
        <begin position="266"/>
        <end position="308"/>
    </location>
</feature>
<dbReference type="SUPFAM" id="SSF50978">
    <property type="entry name" value="WD40 repeat-like"/>
    <property type="match status" value="1"/>
</dbReference>
<evidence type="ECO:0000256" key="3">
    <source>
        <dbReference type="ARBA" id="ARBA00010844"/>
    </source>
</evidence>
<gene>
    <name evidence="20" type="ORF">E6C27_scaffold404G00140</name>
</gene>
<dbReference type="Pfam" id="PF04053">
    <property type="entry name" value="B-prop_COPA_B_2nd"/>
    <property type="match status" value="1"/>
</dbReference>
<evidence type="ECO:0000256" key="1">
    <source>
        <dbReference type="ARBA" id="ARBA00004255"/>
    </source>
</evidence>
<dbReference type="EMBL" id="SSTE01011678">
    <property type="protein sequence ID" value="KAA0050765.1"/>
    <property type="molecule type" value="Genomic_DNA"/>
</dbReference>
<dbReference type="Pfam" id="PF23953">
    <property type="entry name" value="TPR_COPA_B"/>
    <property type="match status" value="1"/>
</dbReference>
<evidence type="ECO:0000256" key="9">
    <source>
        <dbReference type="ARBA" id="ARBA00022892"/>
    </source>
</evidence>
<accession>A0A5A7UAX5</accession>
<keyword evidence="10" id="KW-0653">Protein transport</keyword>
<keyword evidence="9" id="KW-0931">ER-Golgi transport</keyword>
<keyword evidence="11" id="KW-0333">Golgi apparatus</keyword>
<proteinExistence type="inferred from homology"/>
<comment type="similarity">
    <text evidence="3">Belongs to the WD repeat COPB2 family.</text>
</comment>
<evidence type="ECO:0000256" key="15">
    <source>
        <dbReference type="ARBA" id="ARBA00032920"/>
    </source>
</evidence>
<evidence type="ECO:0000313" key="20">
    <source>
        <dbReference type="EMBL" id="KAA0050765.1"/>
    </source>
</evidence>
<evidence type="ECO:0000256" key="11">
    <source>
        <dbReference type="ARBA" id="ARBA00023034"/>
    </source>
</evidence>
<evidence type="ECO:0000256" key="6">
    <source>
        <dbReference type="ARBA" id="ARBA00022490"/>
    </source>
</evidence>
<sequence length="1082" mass="122067">MLTLNGDAVRQPVHFGGAEFGFVIINENMYMVAAQALYRSNSLYADVGESMTIFSGLKVVERLSCENVWLELDIERDLLLDEHNTRFESHPLSFLSPSSCSNRSDPSRFRYSNLLKHLPSQCKNASQTRNQEETCSKVGKSKVCGLAPYRAMLLRMDNGKNDGQQFIITAGYWQVCTQELFVSGTTSLRSAKFIPRKQWVVAGADDMFIRVYNYNTMDKIKVFEAHTDYIRCVAVHPNLPYVLSSSDDMLIKLWDWDKGWMCTQIFEGHSHYVMQVTFNPKDTNTFASASLDRTIKIWNLGSPDPNFTLDAHQKGVNCVDYFTGGDKPYLITGSDDHTAKVWDYQTKSCVQTLEGHTHNVSAVCFHPDLPIIITGSEDGTVRIWHSTTYRLENTLNYGLERVWAIGYMKSSRRVVIGYDEGTIMVKLGREVPIASMDNGGKIIWAKHNEIQTVNIKSVGADFEVTDGERLPLAVKEMGTCDLYPQNLKHNPNGRFVVVCGDGEYIIYTALAWRNRSFGSALEFVWSADGEYAVRESTSKIKIFSKNFQEKRSIRPTFSAEHIYGGTLLAMCSNDFICFYDWAECRLIRRIDVNVKNLYWADSGDLVAIASDTSFYILKYNRDAVSSYLDSGRPVDEQGVEDAFELLHEVNERARTGLWVGDCFIYNNSSWRLNYCVGGEVTTMFHLDRPMYLLGYLASQSRVYLIDKEFNVVGYTLLLSLIEYKTLVMRGDYERANEILPSIPKEHRNSVARFLEARGMIEEALEVASDLDYRFDLAIQLGRLEIAKEIAVEVQSESKWKQLGELAMSIGKLDMAEECLKYAVDYSGLLLLYSSLGDAQGISQLATLAKEQGKNNVAFLCLFMLGKLEDCLQLLVESNRIPEAALMARSYLPSKVSEIVAIWRKDLSKVNPKAAESLADPEEYPNLFDDWQVALSVESRAALDRGVFPPAEKYGNLVDKPYTTLVEAFRSMEIEGHLENGDIDHEDLNLSHKPVDTKSIVRNLEVSIPSARRFSSIPNECKFEYDAEQNGGEEEEKHIEENNGDESQEEGEGIVVDADSTDGAVLVNGSEADEEWGKNTPSA</sequence>
<dbReference type="FunFam" id="1.25.40.470:FF:000001">
    <property type="entry name" value="Coatomer subunit beta"/>
    <property type="match status" value="1"/>
</dbReference>
<protein>
    <recommendedName>
        <fullName evidence="15">Beta'-coat protein</fullName>
    </recommendedName>
</protein>
<evidence type="ECO:0000256" key="13">
    <source>
        <dbReference type="ARBA" id="ARBA00023329"/>
    </source>
</evidence>
<evidence type="ECO:0000256" key="14">
    <source>
        <dbReference type="ARBA" id="ARBA00025536"/>
    </source>
</evidence>
<comment type="caution">
    <text evidence="20">The sequence shown here is derived from an EMBL/GenBank/DDBJ whole genome shotgun (WGS) entry which is preliminary data.</text>
</comment>
<evidence type="ECO:0000256" key="2">
    <source>
        <dbReference type="ARBA" id="ARBA00004347"/>
    </source>
</evidence>
<dbReference type="GO" id="GO:0006886">
    <property type="term" value="P:intracellular protein transport"/>
    <property type="evidence" value="ECO:0007669"/>
    <property type="project" value="InterPro"/>
</dbReference>
<keyword evidence="6" id="KW-0963">Cytoplasm</keyword>